<evidence type="ECO:0000256" key="2">
    <source>
        <dbReference type="PROSITE-ProRule" id="PRU01161"/>
    </source>
</evidence>
<dbReference type="GO" id="GO:0016042">
    <property type="term" value="P:lipid catabolic process"/>
    <property type="evidence" value="ECO:0007669"/>
    <property type="project" value="UniProtKB-UniRule"/>
</dbReference>
<feature type="active site" description="Nucleophile" evidence="2">
    <location>
        <position position="38"/>
    </location>
</feature>
<reference evidence="4 5" key="1">
    <citation type="submission" date="2016-10" db="EMBL/GenBank/DDBJ databases">
        <authorList>
            <person name="de Groot N.N."/>
        </authorList>
    </citation>
    <scope>NUCLEOTIDE SEQUENCE [LARGE SCALE GENOMIC DNA]</scope>
    <source>
        <strain evidence="4 5">DSM 12271</strain>
    </source>
</reference>
<evidence type="ECO:0000256" key="1">
    <source>
        <dbReference type="ARBA" id="ARBA00023098"/>
    </source>
</evidence>
<feature type="short sequence motif" description="GXGXXG" evidence="2">
    <location>
        <begin position="9"/>
        <end position="14"/>
    </location>
</feature>
<dbReference type="InterPro" id="IPR002641">
    <property type="entry name" value="PNPLA_dom"/>
</dbReference>
<dbReference type="RefSeq" id="WP_090039424.1">
    <property type="nucleotide sequence ID" value="NZ_FOKI01000006.1"/>
</dbReference>
<accession>A0A1I0WSZ7</accession>
<dbReference type="PROSITE" id="PS51635">
    <property type="entry name" value="PNPLA"/>
    <property type="match status" value="1"/>
</dbReference>
<feature type="short sequence motif" description="GXSXG" evidence="2">
    <location>
        <begin position="36"/>
        <end position="40"/>
    </location>
</feature>
<keyword evidence="2" id="KW-0378">Hydrolase</keyword>
<dbReference type="InterPro" id="IPR052580">
    <property type="entry name" value="Lipid_Hydrolase"/>
</dbReference>
<dbReference type="PANTHER" id="PTHR46394">
    <property type="entry name" value="ANNEXIN"/>
    <property type="match status" value="1"/>
</dbReference>
<dbReference type="Gene3D" id="3.40.1090.10">
    <property type="entry name" value="Cytosolic phospholipase A2 catalytic domain"/>
    <property type="match status" value="2"/>
</dbReference>
<dbReference type="Pfam" id="PF01734">
    <property type="entry name" value="Patatin"/>
    <property type="match status" value="1"/>
</dbReference>
<dbReference type="AlphaFoldDB" id="A0A1I0WSZ7"/>
<keyword evidence="5" id="KW-1185">Reference proteome</keyword>
<dbReference type="PANTHER" id="PTHR46394:SF1">
    <property type="entry name" value="PNPLA DOMAIN-CONTAINING PROTEIN"/>
    <property type="match status" value="1"/>
</dbReference>
<name>A0A1I0WSZ7_9CLOT</name>
<dbReference type="OrthoDB" id="9770965at2"/>
<protein>
    <submittedName>
        <fullName evidence="4">NTE family protein</fullName>
    </submittedName>
</protein>
<gene>
    <name evidence="4" type="ORF">SAMN04488528_100641</name>
</gene>
<evidence type="ECO:0000313" key="5">
    <source>
        <dbReference type="Proteomes" id="UP000198619"/>
    </source>
</evidence>
<dbReference type="STRING" id="84698.SAMN04488528_100641"/>
<organism evidence="4 5">
    <name type="scientific">Clostridium frigidicarnis</name>
    <dbReference type="NCBI Taxonomy" id="84698"/>
    <lineage>
        <taxon>Bacteria</taxon>
        <taxon>Bacillati</taxon>
        <taxon>Bacillota</taxon>
        <taxon>Clostridia</taxon>
        <taxon>Eubacteriales</taxon>
        <taxon>Clostridiaceae</taxon>
        <taxon>Clostridium</taxon>
    </lineage>
</organism>
<dbReference type="Proteomes" id="UP000198619">
    <property type="component" value="Unassembled WGS sequence"/>
</dbReference>
<sequence>MKVDLVCEGGGVKGIALIGAIYCLEEYGYEWQSLAGTSAGAIVTSLISVGYTGKELKDIMLNMPFSSFNDKTPLQSIPLIGQPISLLKTKGLYAGNAIEDFLTLKFKAKNKTKFKDISTNGVSRLKVLATDITKRKLIVLPDDLVNYNIDPMKFEIAKAVRMSMSIPFYYNPVILSSNEANSFIVDGGLLSNFPIWIFDVDGIPRWPTLGLKLKPTKEKKKNSTNTNLISFIGDIVETILSRDEEIYLKDKDSVRTIDIPTLGIKTTDFNITKDESLKLFQSGYNTAEDFLKNWNFKEYVTRYRSRKFI</sequence>
<feature type="active site" description="Proton acceptor" evidence="2">
    <location>
        <position position="186"/>
    </location>
</feature>
<evidence type="ECO:0000259" key="3">
    <source>
        <dbReference type="PROSITE" id="PS51635"/>
    </source>
</evidence>
<dbReference type="SUPFAM" id="SSF52151">
    <property type="entry name" value="FabD/lysophospholipase-like"/>
    <property type="match status" value="1"/>
</dbReference>
<feature type="short sequence motif" description="DGA/G" evidence="2">
    <location>
        <begin position="186"/>
        <end position="188"/>
    </location>
</feature>
<keyword evidence="1 2" id="KW-0443">Lipid metabolism</keyword>
<proteinExistence type="predicted"/>
<keyword evidence="2" id="KW-0442">Lipid degradation</keyword>
<dbReference type="GO" id="GO:0016787">
    <property type="term" value="F:hydrolase activity"/>
    <property type="evidence" value="ECO:0007669"/>
    <property type="project" value="UniProtKB-UniRule"/>
</dbReference>
<dbReference type="CDD" id="cd07207">
    <property type="entry name" value="Pat_ExoU_VipD_like"/>
    <property type="match status" value="1"/>
</dbReference>
<dbReference type="EMBL" id="FOKI01000006">
    <property type="protein sequence ID" value="SFA91865.1"/>
    <property type="molecule type" value="Genomic_DNA"/>
</dbReference>
<dbReference type="InterPro" id="IPR016035">
    <property type="entry name" value="Acyl_Trfase/lysoPLipase"/>
</dbReference>
<feature type="domain" description="PNPLA" evidence="3">
    <location>
        <begin position="5"/>
        <end position="199"/>
    </location>
</feature>
<evidence type="ECO:0000313" key="4">
    <source>
        <dbReference type="EMBL" id="SFA91865.1"/>
    </source>
</evidence>